<feature type="compositionally biased region" description="Pro residues" evidence="1">
    <location>
        <begin position="67"/>
        <end position="76"/>
    </location>
</feature>
<dbReference type="EMBL" id="CAUYUJ010014190">
    <property type="protein sequence ID" value="CAK0838006.1"/>
    <property type="molecule type" value="Genomic_DNA"/>
</dbReference>
<protein>
    <submittedName>
        <fullName evidence="2">Uncharacterized protein</fullName>
    </submittedName>
</protein>
<keyword evidence="3" id="KW-1185">Reference proteome</keyword>
<organism evidence="2 3">
    <name type="scientific">Prorocentrum cordatum</name>
    <dbReference type="NCBI Taxonomy" id="2364126"/>
    <lineage>
        <taxon>Eukaryota</taxon>
        <taxon>Sar</taxon>
        <taxon>Alveolata</taxon>
        <taxon>Dinophyceae</taxon>
        <taxon>Prorocentrales</taxon>
        <taxon>Prorocentraceae</taxon>
        <taxon>Prorocentrum</taxon>
    </lineage>
</organism>
<dbReference type="Proteomes" id="UP001189429">
    <property type="component" value="Unassembled WGS sequence"/>
</dbReference>
<gene>
    <name evidence="2" type="ORF">PCOR1329_LOCUS34047</name>
</gene>
<evidence type="ECO:0000313" key="3">
    <source>
        <dbReference type="Proteomes" id="UP001189429"/>
    </source>
</evidence>
<name>A0ABN9SZK8_9DINO</name>
<accession>A0ABN9SZK8</accession>
<proteinExistence type="predicted"/>
<feature type="compositionally biased region" description="Low complexity" evidence="1">
    <location>
        <begin position="77"/>
        <end position="92"/>
    </location>
</feature>
<feature type="region of interest" description="Disordered" evidence="1">
    <location>
        <begin position="65"/>
        <end position="107"/>
    </location>
</feature>
<sequence length="147" mass="15649">MQVGDELECRYGWSGRLQLWLNHDLLVDLETSRPIRADADYFAVVDVCFSATSLTLLEPALAQDPVGSPPRLPAPPCSAGSASAGSSGASTALRELSDTASEGSAWQEPLDEAAWATPFARAWRAERLVSAPFSVGMFGVGLLPTLR</sequence>
<evidence type="ECO:0000256" key="1">
    <source>
        <dbReference type="SAM" id="MobiDB-lite"/>
    </source>
</evidence>
<reference evidence="2" key="1">
    <citation type="submission" date="2023-10" db="EMBL/GenBank/DDBJ databases">
        <authorList>
            <person name="Chen Y."/>
            <person name="Shah S."/>
            <person name="Dougan E. K."/>
            <person name="Thang M."/>
            <person name="Chan C."/>
        </authorList>
    </citation>
    <scope>NUCLEOTIDE SEQUENCE [LARGE SCALE GENOMIC DNA]</scope>
</reference>
<evidence type="ECO:0000313" key="2">
    <source>
        <dbReference type="EMBL" id="CAK0838006.1"/>
    </source>
</evidence>
<comment type="caution">
    <text evidence="2">The sequence shown here is derived from an EMBL/GenBank/DDBJ whole genome shotgun (WGS) entry which is preliminary data.</text>
</comment>